<proteinExistence type="predicted"/>
<organism evidence="1 2">
    <name type="scientific">Parelaphostrongylus tenuis</name>
    <name type="common">Meningeal worm</name>
    <dbReference type="NCBI Taxonomy" id="148309"/>
    <lineage>
        <taxon>Eukaryota</taxon>
        <taxon>Metazoa</taxon>
        <taxon>Ecdysozoa</taxon>
        <taxon>Nematoda</taxon>
        <taxon>Chromadorea</taxon>
        <taxon>Rhabditida</taxon>
        <taxon>Rhabditina</taxon>
        <taxon>Rhabditomorpha</taxon>
        <taxon>Strongyloidea</taxon>
        <taxon>Metastrongylidae</taxon>
        <taxon>Parelaphostrongylus</taxon>
    </lineage>
</organism>
<gene>
    <name evidence="1" type="ORF">KIN20_018477</name>
</gene>
<protein>
    <submittedName>
        <fullName evidence="1">Uncharacterized protein</fullName>
    </submittedName>
</protein>
<evidence type="ECO:0000313" key="2">
    <source>
        <dbReference type="Proteomes" id="UP001196413"/>
    </source>
</evidence>
<comment type="caution">
    <text evidence="1">The sequence shown here is derived from an EMBL/GenBank/DDBJ whole genome shotgun (WGS) entry which is preliminary data.</text>
</comment>
<accession>A0AAD5MN34</accession>
<dbReference type="EMBL" id="JAHQIW010003671">
    <property type="protein sequence ID" value="KAJ1359693.1"/>
    <property type="molecule type" value="Genomic_DNA"/>
</dbReference>
<evidence type="ECO:0000313" key="1">
    <source>
        <dbReference type="EMBL" id="KAJ1359693.1"/>
    </source>
</evidence>
<dbReference type="AlphaFoldDB" id="A0AAD5MN34"/>
<name>A0AAD5MN34_PARTN</name>
<sequence>MAKSDVEQCHCTFELPRFISKYVPRPGNNLYYRIVDFLPSKSGTALRGIFRNAANVKRTAVVSPTQWSDFLTRGLYEDSTRRTRCVTLSHDRQKEKFTGRQANDSTTTQVQLPIKSSPEGSVHLMRHNNFMMENETNVIHQQRQDGR</sequence>
<keyword evidence="2" id="KW-1185">Reference proteome</keyword>
<reference evidence="1" key="1">
    <citation type="submission" date="2021-06" db="EMBL/GenBank/DDBJ databases">
        <title>Parelaphostrongylus tenuis whole genome reference sequence.</title>
        <authorList>
            <person name="Garwood T.J."/>
            <person name="Larsen P.A."/>
            <person name="Fountain-Jones N.M."/>
            <person name="Garbe J.R."/>
            <person name="Macchietto M.G."/>
            <person name="Kania S.A."/>
            <person name="Gerhold R.W."/>
            <person name="Richards J.E."/>
            <person name="Wolf T.M."/>
        </authorList>
    </citation>
    <scope>NUCLEOTIDE SEQUENCE</scope>
    <source>
        <strain evidence="1">MNPRO001-30</strain>
        <tissue evidence="1">Meninges</tissue>
    </source>
</reference>
<dbReference type="Proteomes" id="UP001196413">
    <property type="component" value="Unassembled WGS sequence"/>
</dbReference>